<dbReference type="Proteomes" id="UP000593626">
    <property type="component" value="Chromosome"/>
</dbReference>
<dbReference type="InterPro" id="IPR000866">
    <property type="entry name" value="AhpC/TSA"/>
</dbReference>
<evidence type="ECO:0000256" key="2">
    <source>
        <dbReference type="ARBA" id="ARBA00022748"/>
    </source>
</evidence>
<feature type="domain" description="Thioredoxin" evidence="6">
    <location>
        <begin position="39"/>
        <end position="177"/>
    </location>
</feature>
<evidence type="ECO:0000313" key="7">
    <source>
        <dbReference type="EMBL" id="QPC46738.1"/>
    </source>
</evidence>
<protein>
    <submittedName>
        <fullName evidence="7">Thiol-disulfide oxidoreductase ResA</fullName>
    </submittedName>
</protein>
<evidence type="ECO:0000313" key="8">
    <source>
        <dbReference type="Proteomes" id="UP000593626"/>
    </source>
</evidence>
<keyword evidence="3" id="KW-0735">Signal-anchor</keyword>
<dbReference type="Pfam" id="PF00578">
    <property type="entry name" value="AhpC-TSA"/>
    <property type="match status" value="1"/>
</dbReference>
<dbReference type="GO" id="GO:0030313">
    <property type="term" value="C:cell envelope"/>
    <property type="evidence" value="ECO:0007669"/>
    <property type="project" value="UniProtKB-SubCell"/>
</dbReference>
<dbReference type="InterPro" id="IPR050553">
    <property type="entry name" value="Thioredoxin_ResA/DsbE_sf"/>
</dbReference>
<sequence>MSHKKKQRLWIRTGILLVLALAIAYTLYANYSSEQKKMISTGDMAPNFTLTSVDGSQISLEDYKGKGVFLNFWGTWCKPCKEEMPYMQELSEVYRDKGVEILAVNVGEPLFQVENFISQYGLTFDVVLDGNRDVVKQYGVIPLPTTFLISPEGEVVDVIESTMTKEEIDRHLQSIMP</sequence>
<dbReference type="InterPro" id="IPR036249">
    <property type="entry name" value="Thioredoxin-like_sf"/>
</dbReference>
<dbReference type="PROSITE" id="PS51352">
    <property type="entry name" value="THIOREDOXIN_2"/>
    <property type="match status" value="1"/>
</dbReference>
<evidence type="ECO:0000256" key="3">
    <source>
        <dbReference type="ARBA" id="ARBA00022968"/>
    </source>
</evidence>
<name>A0A7S8CBG7_9BACI</name>
<dbReference type="PANTHER" id="PTHR42852:SF6">
    <property type="entry name" value="THIOL:DISULFIDE INTERCHANGE PROTEIN DSBE"/>
    <property type="match status" value="1"/>
</dbReference>
<evidence type="ECO:0000256" key="5">
    <source>
        <dbReference type="ARBA" id="ARBA00023284"/>
    </source>
</evidence>
<dbReference type="PANTHER" id="PTHR42852">
    <property type="entry name" value="THIOL:DISULFIDE INTERCHANGE PROTEIN DSBE"/>
    <property type="match status" value="1"/>
</dbReference>
<dbReference type="NCBIfam" id="NF002854">
    <property type="entry name" value="PRK03147.1"/>
    <property type="match status" value="1"/>
</dbReference>
<dbReference type="CDD" id="cd02966">
    <property type="entry name" value="TlpA_like_family"/>
    <property type="match status" value="1"/>
</dbReference>
<dbReference type="KEGG" id="mcui:G8O30_07065"/>
<keyword evidence="8" id="KW-1185">Reference proteome</keyword>
<evidence type="ECO:0000259" key="6">
    <source>
        <dbReference type="PROSITE" id="PS51352"/>
    </source>
</evidence>
<keyword evidence="2" id="KW-0201">Cytochrome c-type biogenesis</keyword>
<comment type="subcellular location">
    <subcellularLocation>
        <location evidence="1">Cell envelope</location>
    </subcellularLocation>
</comment>
<organism evidence="7 8">
    <name type="scientific">Mangrovibacillus cuniculi</name>
    <dbReference type="NCBI Taxonomy" id="2593652"/>
    <lineage>
        <taxon>Bacteria</taxon>
        <taxon>Bacillati</taxon>
        <taxon>Bacillota</taxon>
        <taxon>Bacilli</taxon>
        <taxon>Bacillales</taxon>
        <taxon>Bacillaceae</taxon>
        <taxon>Mangrovibacillus</taxon>
    </lineage>
</organism>
<dbReference type="GO" id="GO:0016491">
    <property type="term" value="F:oxidoreductase activity"/>
    <property type="evidence" value="ECO:0007669"/>
    <property type="project" value="InterPro"/>
</dbReference>
<dbReference type="InterPro" id="IPR013766">
    <property type="entry name" value="Thioredoxin_domain"/>
</dbReference>
<keyword evidence="3" id="KW-0812">Transmembrane</keyword>
<proteinExistence type="predicted"/>
<dbReference type="GO" id="GO:0017004">
    <property type="term" value="P:cytochrome complex assembly"/>
    <property type="evidence" value="ECO:0007669"/>
    <property type="project" value="UniProtKB-KW"/>
</dbReference>
<dbReference type="GO" id="GO:0016209">
    <property type="term" value="F:antioxidant activity"/>
    <property type="evidence" value="ECO:0007669"/>
    <property type="project" value="InterPro"/>
</dbReference>
<evidence type="ECO:0000256" key="4">
    <source>
        <dbReference type="ARBA" id="ARBA00023157"/>
    </source>
</evidence>
<gene>
    <name evidence="7" type="primary">resA</name>
    <name evidence="7" type="ORF">G8O30_07065</name>
</gene>
<dbReference type="EMBL" id="CP049742">
    <property type="protein sequence ID" value="QPC46738.1"/>
    <property type="molecule type" value="Genomic_DNA"/>
</dbReference>
<keyword evidence="4" id="KW-1015">Disulfide bond</keyword>
<reference evidence="7 8" key="1">
    <citation type="submission" date="2019-07" db="EMBL/GenBank/DDBJ databases">
        <title>Genome sequence of 2 isolates from Red Sea Mangroves.</title>
        <authorList>
            <person name="Sefrji F."/>
            <person name="Michoud G."/>
            <person name="Merlino G."/>
            <person name="Daffonchio D."/>
        </authorList>
    </citation>
    <scope>NUCLEOTIDE SEQUENCE [LARGE SCALE GENOMIC DNA]</scope>
    <source>
        <strain evidence="7 8">R1DC41</strain>
    </source>
</reference>
<dbReference type="AlphaFoldDB" id="A0A7S8CBG7"/>
<evidence type="ECO:0000256" key="1">
    <source>
        <dbReference type="ARBA" id="ARBA00004196"/>
    </source>
</evidence>
<dbReference type="Gene3D" id="3.40.30.10">
    <property type="entry name" value="Glutaredoxin"/>
    <property type="match status" value="1"/>
</dbReference>
<accession>A0A7S8CBG7</accession>
<dbReference type="RefSeq" id="WP_239674272.1">
    <property type="nucleotide sequence ID" value="NZ_CP049742.1"/>
</dbReference>
<dbReference type="SUPFAM" id="SSF52833">
    <property type="entry name" value="Thioredoxin-like"/>
    <property type="match status" value="1"/>
</dbReference>
<keyword evidence="5" id="KW-0676">Redox-active center</keyword>